<feature type="region of interest" description="Disordered" evidence="1">
    <location>
        <begin position="26"/>
        <end position="46"/>
    </location>
</feature>
<evidence type="ECO:0000259" key="2">
    <source>
        <dbReference type="Pfam" id="PF00156"/>
    </source>
</evidence>
<dbReference type="Pfam" id="PF00156">
    <property type="entry name" value="Pribosyltran"/>
    <property type="match status" value="1"/>
</dbReference>
<dbReference type="KEGG" id="ahm:TL08_15275"/>
<dbReference type="Proteomes" id="UP000095210">
    <property type="component" value="Chromosome"/>
</dbReference>
<dbReference type="InterPro" id="IPR029057">
    <property type="entry name" value="PRTase-like"/>
</dbReference>
<organism evidence="3 4">
    <name type="scientific">Actinoalloteichus hymeniacidonis</name>
    <dbReference type="NCBI Taxonomy" id="340345"/>
    <lineage>
        <taxon>Bacteria</taxon>
        <taxon>Bacillati</taxon>
        <taxon>Actinomycetota</taxon>
        <taxon>Actinomycetes</taxon>
        <taxon>Pseudonocardiales</taxon>
        <taxon>Pseudonocardiaceae</taxon>
        <taxon>Actinoalloteichus</taxon>
    </lineage>
</organism>
<dbReference type="Gene3D" id="3.30.1310.20">
    <property type="entry name" value="PRTase-like"/>
    <property type="match status" value="1"/>
</dbReference>
<reference evidence="4" key="1">
    <citation type="submission" date="2016-03" db="EMBL/GenBank/DDBJ databases">
        <title>Complete genome sequence of the type strain Actinoalloteichus hymeniacidonis DSM 45092.</title>
        <authorList>
            <person name="Schaffert L."/>
            <person name="Albersmeier A."/>
            <person name="Winkler A."/>
            <person name="Kalinowski J."/>
            <person name="Zotchev S."/>
            <person name="Ruckert C."/>
        </authorList>
    </citation>
    <scope>NUCLEOTIDE SEQUENCE [LARGE SCALE GENOMIC DNA]</scope>
    <source>
        <strain evidence="4">HPA177(T) (DSM 45092(T))</strain>
    </source>
</reference>
<evidence type="ECO:0000256" key="1">
    <source>
        <dbReference type="SAM" id="MobiDB-lite"/>
    </source>
</evidence>
<feature type="region of interest" description="Disordered" evidence="1">
    <location>
        <begin position="1"/>
        <end position="20"/>
    </location>
</feature>
<evidence type="ECO:0000313" key="4">
    <source>
        <dbReference type="Proteomes" id="UP000095210"/>
    </source>
</evidence>
<protein>
    <submittedName>
        <fullName evidence="3">Phosphoribosyltransferase</fullName>
    </submittedName>
</protein>
<dbReference type="CDD" id="cd06223">
    <property type="entry name" value="PRTases_typeI"/>
    <property type="match status" value="1"/>
</dbReference>
<dbReference type="InterPro" id="IPR000836">
    <property type="entry name" value="PRTase_dom"/>
</dbReference>
<feature type="compositionally biased region" description="Basic and acidic residues" evidence="1">
    <location>
        <begin position="1"/>
        <end position="12"/>
    </location>
</feature>
<dbReference type="GO" id="GO:0016757">
    <property type="term" value="F:glycosyltransferase activity"/>
    <property type="evidence" value="ECO:0007669"/>
    <property type="project" value="UniProtKB-KW"/>
</dbReference>
<name>A0AAC9HR47_9PSEU</name>
<gene>
    <name evidence="3" type="ORF">TL08_15275</name>
</gene>
<accession>A0AAC9HR47</accession>
<proteinExistence type="predicted"/>
<feature type="domain" description="Phosphoribosyltransferase" evidence="2">
    <location>
        <begin position="70"/>
        <end position="244"/>
    </location>
</feature>
<dbReference type="EMBL" id="CP014859">
    <property type="protein sequence ID" value="AOS63864.1"/>
    <property type="molecule type" value="Genomic_DNA"/>
</dbReference>
<evidence type="ECO:0000313" key="3">
    <source>
        <dbReference type="EMBL" id="AOS63864.1"/>
    </source>
</evidence>
<dbReference type="AlphaFoldDB" id="A0AAC9HR47"/>
<keyword evidence="4" id="KW-1185">Reference proteome</keyword>
<keyword evidence="3" id="KW-0328">Glycosyltransferase</keyword>
<dbReference type="Gene3D" id="3.40.50.2020">
    <property type="match status" value="1"/>
</dbReference>
<dbReference type="SUPFAM" id="SSF53271">
    <property type="entry name" value="PRTase-like"/>
    <property type="match status" value="1"/>
</dbReference>
<keyword evidence="3" id="KW-0808">Transferase</keyword>
<sequence length="271" mass="28692">MRDGIPLRHGTIDGRGLPPLLRAASPRSAAGLPEGGDPTDGRGFTADSRSGMAALMAAVSEVFLDRPAAGRLLAARLRGRDWHDPVVLGLARGGVPVAAQVAWELDATLDVLVSRKISLPGNPEFGVGAVTADGPPYYAEQTLDTFGIDARDLSQACAGEREEARRRVLRYQGDRAPTPLRGRDVLVVDDGLATGVTATAALRAVRRDEPRLLVFAAPTCASDAAATLSREADEVECLSLPADFVAVGQWYRDFPQTSDDEVVALLTAARE</sequence>